<dbReference type="Proteomes" id="UP000016666">
    <property type="component" value="Chromosome 3"/>
</dbReference>
<evidence type="ECO:0000256" key="9">
    <source>
        <dbReference type="SAM" id="Phobius"/>
    </source>
</evidence>
<feature type="transmembrane region" description="Helical" evidence="9">
    <location>
        <begin position="411"/>
        <end position="432"/>
    </location>
</feature>
<dbReference type="STRING" id="8840.ENSAPLP00000026393"/>
<dbReference type="InterPro" id="IPR043159">
    <property type="entry name" value="Lectin_gal-bd_sf"/>
</dbReference>
<keyword evidence="5" id="KW-0677">Repeat</keyword>
<reference evidence="12 13" key="1">
    <citation type="submission" date="2017-10" db="EMBL/GenBank/DDBJ databases">
        <title>A new Pekin duck reference genome.</title>
        <authorList>
            <person name="Hou Z.-C."/>
            <person name="Zhou Z.-K."/>
            <person name="Zhu F."/>
            <person name="Hou S.-S."/>
        </authorList>
    </citation>
    <scope>NUCLEOTIDE SEQUENCE [LARGE SCALE GENOMIC DNA]</scope>
</reference>
<evidence type="ECO:0000256" key="3">
    <source>
        <dbReference type="ARBA" id="ARBA00022692"/>
    </source>
</evidence>
<dbReference type="CDD" id="cd22828">
    <property type="entry name" value="Gal_Rha_Lectin_EVA1_EVA1C_rpt1"/>
    <property type="match status" value="1"/>
</dbReference>
<keyword evidence="10" id="KW-0732">Signal</keyword>
<evidence type="ECO:0000259" key="11">
    <source>
        <dbReference type="PROSITE" id="PS50228"/>
    </source>
</evidence>
<feature type="compositionally biased region" description="Acidic residues" evidence="8">
    <location>
        <begin position="456"/>
        <end position="467"/>
    </location>
</feature>
<feature type="compositionally biased region" description="Basic and acidic residues" evidence="8">
    <location>
        <begin position="442"/>
        <end position="455"/>
    </location>
</feature>
<dbReference type="FunFam" id="2.60.120.740:FF:000003">
    <property type="entry name" value="Protein eva-1 homolog C"/>
    <property type="match status" value="1"/>
</dbReference>
<evidence type="ECO:0000313" key="13">
    <source>
        <dbReference type="Proteomes" id="UP000016666"/>
    </source>
</evidence>
<evidence type="ECO:0000256" key="6">
    <source>
        <dbReference type="ARBA" id="ARBA00022989"/>
    </source>
</evidence>
<feature type="signal peptide" evidence="10">
    <location>
        <begin position="1"/>
        <end position="30"/>
    </location>
</feature>
<dbReference type="OMA" id="HQLCPSR"/>
<dbReference type="PROSITE" id="PS50228">
    <property type="entry name" value="SUEL_LECTIN"/>
    <property type="match status" value="2"/>
</dbReference>
<evidence type="ECO:0000256" key="10">
    <source>
        <dbReference type="SAM" id="SignalP"/>
    </source>
</evidence>
<keyword evidence="7 9" id="KW-0472">Membrane</keyword>
<evidence type="ECO:0000313" key="12">
    <source>
        <dbReference type="Ensembl" id="ENSAPLP00000026393.1"/>
    </source>
</evidence>
<comment type="similarity">
    <text evidence="2">Belongs to the EVA1 family.</text>
</comment>
<feature type="domain" description="SUEL-type lectin" evidence="11">
    <location>
        <begin position="47"/>
        <end position="192"/>
    </location>
</feature>
<dbReference type="InterPro" id="IPR052461">
    <property type="entry name" value="EVA1_A/B"/>
</dbReference>
<dbReference type="Ensembl" id="ENSAPLT00000028660.1">
    <property type="protein sequence ID" value="ENSAPLP00000026393.1"/>
    <property type="gene ID" value="ENSAPLG00000014546.2"/>
</dbReference>
<dbReference type="AlphaFoldDB" id="A0A493TKV4"/>
<feature type="chain" id="PRO_5019853980" description="SUEL-type lectin domain-containing protein" evidence="10">
    <location>
        <begin position="31"/>
        <end position="528"/>
    </location>
</feature>
<evidence type="ECO:0000256" key="8">
    <source>
        <dbReference type="SAM" id="MobiDB-lite"/>
    </source>
</evidence>
<dbReference type="PANTHER" id="PTHR48422">
    <property type="entry name" value="PROTEIN EVA-1 HOMOLOG B-RELATED"/>
    <property type="match status" value="1"/>
</dbReference>
<dbReference type="GeneTree" id="ENSGT00940000154096"/>
<keyword evidence="3 9" id="KW-0812">Transmembrane</keyword>
<sequence length="528" mass="59331">MCCPDVFPTSAFLMGLMCLTACSNFARTSADFSGYISQVLKNYTDHACDGEYISLRCPHRTTISIQSSFYGRIVPSHQMCPSRYPHSYATLIKEDVDCSVGTSLQVLHDKLRLFILDFFFSQARQQLSLLVLHSSALSSATQHGNNDIPLSLKMLDECQDRRSCQFLVNSRLFGADPCPGTGKYLLVWYKCRPNEYKSKVACEDDKLRLSCKKSMVIAIYSAVFGRTQGGSLECPYQNLGMPMIDCQSATALQLMIKRCHGKRSCSIYASTYEFGDPCYPGIRKHLNVIYTCVPRKLLHETQPGPTNYQGFQKPHFPLRPRVFDPNVIGDGVFLSDVSPSNIGRALPAEKKKGRSATFYPLDNTPFLLPVDETQPPVLTSSMEPVGVSTEMALLSNILAAYAFITENPERAALYFVSGVCIGLVLTLLALVLRVSCRTDCKRSSAKKPPRERESDSDSSDSDDDSDTTSDLSARRHRRFERTLNMNVFTSAEELERAQRLEERERIIREIWMNGQPDIPGTRSLNRYY</sequence>
<organism evidence="12 13">
    <name type="scientific">Anas platyrhynchos platyrhynchos</name>
    <name type="common">Northern mallard</name>
    <dbReference type="NCBI Taxonomy" id="8840"/>
    <lineage>
        <taxon>Eukaryota</taxon>
        <taxon>Metazoa</taxon>
        <taxon>Chordata</taxon>
        <taxon>Craniata</taxon>
        <taxon>Vertebrata</taxon>
        <taxon>Euteleostomi</taxon>
        <taxon>Archelosauria</taxon>
        <taxon>Archosauria</taxon>
        <taxon>Dinosauria</taxon>
        <taxon>Saurischia</taxon>
        <taxon>Theropoda</taxon>
        <taxon>Coelurosauria</taxon>
        <taxon>Aves</taxon>
        <taxon>Neognathae</taxon>
        <taxon>Galloanserae</taxon>
        <taxon>Anseriformes</taxon>
        <taxon>Anatidae</taxon>
        <taxon>Anatinae</taxon>
        <taxon>Anas</taxon>
    </lineage>
</organism>
<dbReference type="InterPro" id="IPR039500">
    <property type="entry name" value="EVA1_dom"/>
</dbReference>
<dbReference type="Pfam" id="PF14851">
    <property type="entry name" value="FAM176"/>
    <property type="match status" value="1"/>
</dbReference>
<evidence type="ECO:0000256" key="7">
    <source>
        <dbReference type="ARBA" id="ARBA00023136"/>
    </source>
</evidence>
<comment type="subcellular location">
    <subcellularLocation>
        <location evidence="1">Membrane</location>
        <topology evidence="1">Single-pass membrane protein</topology>
    </subcellularLocation>
</comment>
<keyword evidence="6 9" id="KW-1133">Transmembrane helix</keyword>
<feature type="region of interest" description="Disordered" evidence="8">
    <location>
        <begin position="442"/>
        <end position="473"/>
    </location>
</feature>
<reference evidence="12" key="2">
    <citation type="submission" date="2025-08" db="UniProtKB">
        <authorList>
            <consortium name="Ensembl"/>
        </authorList>
    </citation>
    <scope>IDENTIFICATION</scope>
</reference>
<reference evidence="12" key="3">
    <citation type="submission" date="2025-09" db="UniProtKB">
        <authorList>
            <consortium name="Ensembl"/>
        </authorList>
    </citation>
    <scope>IDENTIFICATION</scope>
</reference>
<dbReference type="InterPro" id="IPR000922">
    <property type="entry name" value="Lectin_gal-bd_dom"/>
</dbReference>
<keyword evidence="4" id="KW-0430">Lectin</keyword>
<keyword evidence="13" id="KW-1185">Reference proteome</keyword>
<accession>A0A493TKV4</accession>
<name>A0A493TKV4_ANAPP</name>
<dbReference type="Pfam" id="PF02140">
    <property type="entry name" value="SUEL_Lectin"/>
    <property type="match status" value="2"/>
</dbReference>
<dbReference type="PANTHER" id="PTHR48422:SF1">
    <property type="entry name" value="PROTEIN EVA-1 HOMOLOG A"/>
    <property type="match status" value="1"/>
</dbReference>
<evidence type="ECO:0000256" key="2">
    <source>
        <dbReference type="ARBA" id="ARBA00006023"/>
    </source>
</evidence>
<feature type="domain" description="SUEL-type lectin" evidence="11">
    <location>
        <begin position="201"/>
        <end position="293"/>
    </location>
</feature>
<protein>
    <recommendedName>
        <fullName evidence="11">SUEL-type lectin domain-containing protein</fullName>
    </recommendedName>
</protein>
<evidence type="ECO:0000256" key="4">
    <source>
        <dbReference type="ARBA" id="ARBA00022734"/>
    </source>
</evidence>
<dbReference type="GO" id="GO:0016020">
    <property type="term" value="C:membrane"/>
    <property type="evidence" value="ECO:0007669"/>
    <property type="project" value="UniProtKB-SubCell"/>
</dbReference>
<proteinExistence type="inferred from homology"/>
<dbReference type="CDD" id="cd22829">
    <property type="entry name" value="Gal_Rha_Lectin_EVA1_EVA1C_rpt2"/>
    <property type="match status" value="1"/>
</dbReference>
<dbReference type="Gene3D" id="2.60.120.740">
    <property type="match status" value="2"/>
</dbReference>
<evidence type="ECO:0000256" key="1">
    <source>
        <dbReference type="ARBA" id="ARBA00004167"/>
    </source>
</evidence>
<evidence type="ECO:0000256" key="5">
    <source>
        <dbReference type="ARBA" id="ARBA00022737"/>
    </source>
</evidence>
<dbReference type="GO" id="GO:0030246">
    <property type="term" value="F:carbohydrate binding"/>
    <property type="evidence" value="ECO:0007669"/>
    <property type="project" value="UniProtKB-KW"/>
</dbReference>